<name>A0A067MG69_BOTB1</name>
<keyword evidence="2" id="KW-0812">Transmembrane</keyword>
<feature type="compositionally biased region" description="Low complexity" evidence="1">
    <location>
        <begin position="156"/>
        <end position="167"/>
    </location>
</feature>
<gene>
    <name evidence="3" type="ORF">BOTBODRAFT_366088</name>
</gene>
<feature type="compositionally biased region" description="Pro residues" evidence="1">
    <location>
        <begin position="330"/>
        <end position="342"/>
    </location>
</feature>
<reference evidence="4" key="1">
    <citation type="journal article" date="2014" name="Proc. Natl. Acad. Sci. U.S.A.">
        <title>Extensive sampling of basidiomycete genomes demonstrates inadequacy of the white-rot/brown-rot paradigm for wood decay fungi.</title>
        <authorList>
            <person name="Riley R."/>
            <person name="Salamov A.A."/>
            <person name="Brown D.W."/>
            <person name="Nagy L.G."/>
            <person name="Floudas D."/>
            <person name="Held B.W."/>
            <person name="Levasseur A."/>
            <person name="Lombard V."/>
            <person name="Morin E."/>
            <person name="Otillar R."/>
            <person name="Lindquist E.A."/>
            <person name="Sun H."/>
            <person name="LaButti K.M."/>
            <person name="Schmutz J."/>
            <person name="Jabbour D."/>
            <person name="Luo H."/>
            <person name="Baker S.E."/>
            <person name="Pisabarro A.G."/>
            <person name="Walton J.D."/>
            <person name="Blanchette R.A."/>
            <person name="Henrissat B."/>
            <person name="Martin F."/>
            <person name="Cullen D."/>
            <person name="Hibbett D.S."/>
            <person name="Grigoriev I.V."/>
        </authorList>
    </citation>
    <scope>NUCLEOTIDE SEQUENCE [LARGE SCALE GENOMIC DNA]</scope>
    <source>
        <strain evidence="4">FD-172 SS1</strain>
    </source>
</reference>
<dbReference type="InParanoid" id="A0A067MG69"/>
<keyword evidence="4" id="KW-1185">Reference proteome</keyword>
<dbReference type="EMBL" id="KL198042">
    <property type="protein sequence ID" value="KDQ13710.1"/>
    <property type="molecule type" value="Genomic_DNA"/>
</dbReference>
<dbReference type="Proteomes" id="UP000027195">
    <property type="component" value="Unassembled WGS sequence"/>
</dbReference>
<feature type="compositionally biased region" description="Basic and acidic residues" evidence="1">
    <location>
        <begin position="255"/>
        <end position="264"/>
    </location>
</feature>
<protein>
    <submittedName>
        <fullName evidence="3">Uncharacterized protein</fullName>
    </submittedName>
</protein>
<organism evidence="3 4">
    <name type="scientific">Botryobasidium botryosum (strain FD-172 SS1)</name>
    <dbReference type="NCBI Taxonomy" id="930990"/>
    <lineage>
        <taxon>Eukaryota</taxon>
        <taxon>Fungi</taxon>
        <taxon>Dikarya</taxon>
        <taxon>Basidiomycota</taxon>
        <taxon>Agaricomycotina</taxon>
        <taxon>Agaricomycetes</taxon>
        <taxon>Cantharellales</taxon>
        <taxon>Botryobasidiaceae</taxon>
        <taxon>Botryobasidium</taxon>
    </lineage>
</organism>
<dbReference type="AlphaFoldDB" id="A0A067MG69"/>
<proteinExistence type="predicted"/>
<dbReference type="HOGENOM" id="CLU_633113_0_0_1"/>
<feature type="region of interest" description="Disordered" evidence="1">
    <location>
        <begin position="185"/>
        <end position="218"/>
    </location>
</feature>
<feature type="region of interest" description="Disordered" evidence="1">
    <location>
        <begin position="285"/>
        <end position="348"/>
    </location>
</feature>
<feature type="region of interest" description="Disordered" evidence="1">
    <location>
        <begin position="135"/>
        <end position="167"/>
    </location>
</feature>
<accession>A0A067MG69</accession>
<keyword evidence="2" id="KW-0472">Membrane</keyword>
<feature type="transmembrane region" description="Helical" evidence="2">
    <location>
        <begin position="9"/>
        <end position="33"/>
    </location>
</feature>
<evidence type="ECO:0000313" key="4">
    <source>
        <dbReference type="Proteomes" id="UP000027195"/>
    </source>
</evidence>
<sequence length="433" mass="46473">MFAYCHQIFLFLYVCFLFVLSVFGRVLSFVLLWCISSLLGFEQRAQPSVNVDPTVLRSPNSLITFFQGPEIETATFLSYIAGPLSATAPATPIAVTCPPSSPVTGVPLAPPYQKTPPASTSRDVFLSSVPTARKRAGNAVARGSPKRMRDISPFQSANHSPSTSAASSSRIFWNHRVAPPSGPLTTLKALPGSPRETAVHVPRDNTGRTATPSLPVRSPTFPARFIPGFLSTLSTLQRRAGVSTPVPSADGASPRTKEVRAGREKKLSWPYGLDPYLSHVSRAVPLSSHSPEEPSESPVEEPLRDTNDSISPSDQHASSNSVAQIEEPTTPTPTTPTTPTPFIPSISVTPAESLQPPVELSFSRAPTPTGLSALVNALSLDSASDISAEDMDMLDADDIMELDLPQREDAMDIGIPVTPMGVRFEYWNMNAVV</sequence>
<feature type="region of interest" description="Disordered" evidence="1">
    <location>
        <begin position="241"/>
        <end position="264"/>
    </location>
</feature>
<feature type="compositionally biased region" description="Basic and acidic residues" evidence="1">
    <location>
        <begin position="197"/>
        <end position="206"/>
    </location>
</feature>
<evidence type="ECO:0000256" key="2">
    <source>
        <dbReference type="SAM" id="Phobius"/>
    </source>
</evidence>
<keyword evidence="2" id="KW-1133">Transmembrane helix</keyword>
<evidence type="ECO:0000313" key="3">
    <source>
        <dbReference type="EMBL" id="KDQ13710.1"/>
    </source>
</evidence>
<evidence type="ECO:0000256" key="1">
    <source>
        <dbReference type="SAM" id="MobiDB-lite"/>
    </source>
</evidence>
<feature type="compositionally biased region" description="Polar residues" evidence="1">
    <location>
        <begin position="308"/>
        <end position="323"/>
    </location>
</feature>